<gene>
    <name evidence="2" type="primary">gp_22678</name>
</gene>
<keyword evidence="1" id="KW-1133">Transmembrane helix</keyword>
<name>A0AAE7S1J8_9CAUD</name>
<organism evidence="2 3">
    <name type="scientific">uncultured phage cr18_1</name>
    <dbReference type="NCBI Taxonomy" id="2986407"/>
    <lineage>
        <taxon>Viruses</taxon>
        <taxon>Duplodnaviria</taxon>
        <taxon>Heunggongvirae</taxon>
        <taxon>Uroviricota</taxon>
        <taxon>Caudoviricetes</taxon>
        <taxon>Crassvirales</taxon>
        <taxon>Steigviridae</taxon>
        <taxon>Asinivirinae</taxon>
        <taxon>Lebriduvirus</taxon>
        <taxon>Lebriduvirus gastrointestinalis</taxon>
    </lineage>
</organism>
<evidence type="ECO:0000313" key="3">
    <source>
        <dbReference type="Proteomes" id="UP000827799"/>
    </source>
</evidence>
<proteinExistence type="predicted"/>
<dbReference type="GeneID" id="75691933"/>
<feature type="transmembrane region" description="Helical" evidence="1">
    <location>
        <begin position="39"/>
        <end position="58"/>
    </location>
</feature>
<protein>
    <submittedName>
        <fullName evidence="2">Uncharacterized protein</fullName>
    </submittedName>
</protein>
<evidence type="ECO:0000256" key="1">
    <source>
        <dbReference type="SAM" id="Phobius"/>
    </source>
</evidence>
<reference evidence="2 3" key="1">
    <citation type="submission" date="2021-04" db="EMBL/GenBank/DDBJ databases">
        <authorList>
            <person name="Shkoporov A.N."/>
            <person name="Stockdale S.R."/>
            <person name="Guerin E."/>
            <person name="Ross R.P."/>
            <person name="Hill C."/>
        </authorList>
    </citation>
    <scope>NUCLEOTIDE SEQUENCE [LARGE SCALE GENOMIC DNA]</scope>
    <source>
        <strain evidence="3">cr18_1</strain>
    </source>
</reference>
<feature type="transmembrane region" description="Helical" evidence="1">
    <location>
        <begin position="12"/>
        <end position="33"/>
    </location>
</feature>
<dbReference type="RefSeq" id="YP_010359607.1">
    <property type="nucleotide sequence ID" value="NC_062775.1"/>
</dbReference>
<sequence length="124" mass="14683">MNKRMYKLELICVKYVPILIALITLIDVILYYFDIDFELINYIAGTSFLTMIPMYISSYVYKFCEYHRMFLHYIVVNKVVMMTDLYIGIPLGDFMLLVLYLIIAGIFAFLALYLHQKYGGRKND</sequence>
<evidence type="ECO:0000313" key="2">
    <source>
        <dbReference type="EMBL" id="QWM90035.1"/>
    </source>
</evidence>
<dbReference type="EMBL" id="MZ130485">
    <property type="protein sequence ID" value="QWM90035.1"/>
    <property type="molecule type" value="Genomic_DNA"/>
</dbReference>
<accession>A0AAE7S1J8</accession>
<dbReference type="Proteomes" id="UP000827799">
    <property type="component" value="Segment"/>
</dbReference>
<keyword evidence="3" id="KW-1185">Reference proteome</keyword>
<keyword evidence="1" id="KW-0472">Membrane</keyword>
<feature type="transmembrane region" description="Helical" evidence="1">
    <location>
        <begin position="95"/>
        <end position="114"/>
    </location>
</feature>
<dbReference type="KEGG" id="vg:75691933"/>
<feature type="transmembrane region" description="Helical" evidence="1">
    <location>
        <begin position="70"/>
        <end position="89"/>
    </location>
</feature>
<keyword evidence="1" id="KW-0812">Transmembrane</keyword>